<dbReference type="PROSITE" id="PS50112">
    <property type="entry name" value="PAS"/>
    <property type="match status" value="2"/>
</dbReference>
<dbReference type="RefSeq" id="WP_377763705.1">
    <property type="nucleotide sequence ID" value="NZ_JBHRXY010000029.1"/>
</dbReference>
<evidence type="ECO:0000256" key="1">
    <source>
        <dbReference type="ARBA" id="ARBA00000085"/>
    </source>
</evidence>
<keyword evidence="3" id="KW-0597">Phosphoprotein</keyword>
<reference evidence="9" key="1">
    <citation type="journal article" date="2019" name="Int. J. Syst. Evol. Microbiol.">
        <title>The Global Catalogue of Microorganisms (GCM) 10K type strain sequencing project: providing services to taxonomists for standard genome sequencing and annotation.</title>
        <authorList>
            <consortium name="The Broad Institute Genomics Platform"/>
            <consortium name="The Broad Institute Genome Sequencing Center for Infectious Disease"/>
            <person name="Wu L."/>
            <person name="Ma J."/>
        </authorList>
    </citation>
    <scope>NUCLEOTIDE SEQUENCE [LARGE SCALE GENOMIC DNA]</scope>
    <source>
        <strain evidence="9">KCTC 42473</strain>
    </source>
</reference>
<sequence length="498" mass="55011">MTIETPAKASPLLPVPELERRLAQQALIAEFGRFALKNPPFQAMLDEACRIAADGLEVDFAKVLEPLPGENALLLRAGIGWKPGLVGRARIGADLESPAGYAFRTAEPVISNHLSDEKRFRTPKLMADHGVKRAINVIIQGESDAFGVLEADSRDPGAFSPHDIHFLQALANTLGVAIDKERSRLEIERLGAELAEREAHLQRAVALNPQVPWTANAEGRTVDVNERWLALTGLTREEVLGESWVQASHCDDRPAVGKAWADAVENGGFYDIEHRVRLAEGSHRWMRSHARPWRDAQGRIVLWYGATEDIHGRKLAEQRVAQSEERLAVAINAAALGLYDYDVASGRVELDARVREIWGIETEESVSFAAFVGGVHPEDQTAMQAKIDRAFSPQGDGRYAAEYRVLRRSDGATRWVAATGRAAVEKGRPVRLVGIVQDISARVAAEERLRAALADKDLLAREIDHRIKNSLSMVGGLLLLETRREKIGLRDTPEHLSW</sequence>
<accession>A0ABV7U8J0</accession>
<feature type="domain" description="PAC" evidence="7">
    <location>
        <begin position="399"/>
        <end position="451"/>
    </location>
</feature>
<feature type="domain" description="PAC" evidence="7">
    <location>
        <begin position="270"/>
        <end position="322"/>
    </location>
</feature>
<dbReference type="Gene3D" id="3.30.450.20">
    <property type="entry name" value="PAS domain"/>
    <property type="match status" value="2"/>
</dbReference>
<dbReference type="InterPro" id="IPR029016">
    <property type="entry name" value="GAF-like_dom_sf"/>
</dbReference>
<dbReference type="PANTHER" id="PTHR43304">
    <property type="entry name" value="PHYTOCHROME-LIKE PROTEIN CPH1"/>
    <property type="match status" value="1"/>
</dbReference>
<dbReference type="SMART" id="SM00091">
    <property type="entry name" value="PAS"/>
    <property type="match status" value="2"/>
</dbReference>
<evidence type="ECO:0000313" key="9">
    <source>
        <dbReference type="Proteomes" id="UP001595539"/>
    </source>
</evidence>
<dbReference type="Gene3D" id="3.30.450.40">
    <property type="match status" value="1"/>
</dbReference>
<keyword evidence="5" id="KW-0418">Kinase</keyword>
<gene>
    <name evidence="8" type="ORF">ACFOM8_18535</name>
</gene>
<dbReference type="SMART" id="SM00086">
    <property type="entry name" value="PAC"/>
    <property type="match status" value="2"/>
</dbReference>
<proteinExistence type="predicted"/>
<evidence type="ECO:0000256" key="2">
    <source>
        <dbReference type="ARBA" id="ARBA00012438"/>
    </source>
</evidence>
<organism evidence="8 9">
    <name type="scientific">Paracoccus angustae</name>
    <dbReference type="NCBI Taxonomy" id="1671480"/>
    <lineage>
        <taxon>Bacteria</taxon>
        <taxon>Pseudomonadati</taxon>
        <taxon>Pseudomonadota</taxon>
        <taxon>Alphaproteobacteria</taxon>
        <taxon>Rhodobacterales</taxon>
        <taxon>Paracoccaceae</taxon>
        <taxon>Paracoccus</taxon>
    </lineage>
</organism>
<dbReference type="InterPro" id="IPR052162">
    <property type="entry name" value="Sensor_kinase/Photoreceptor"/>
</dbReference>
<dbReference type="InterPro" id="IPR000700">
    <property type="entry name" value="PAS-assoc_C"/>
</dbReference>
<dbReference type="Pfam" id="PF08447">
    <property type="entry name" value="PAS_3"/>
    <property type="match status" value="2"/>
</dbReference>
<evidence type="ECO:0000256" key="4">
    <source>
        <dbReference type="ARBA" id="ARBA00022679"/>
    </source>
</evidence>
<dbReference type="CDD" id="cd00130">
    <property type="entry name" value="PAS"/>
    <property type="match status" value="2"/>
</dbReference>
<comment type="caution">
    <text evidence="8">The sequence shown here is derived from an EMBL/GenBank/DDBJ whole genome shotgun (WGS) entry which is preliminary data.</text>
</comment>
<dbReference type="SMART" id="SM00065">
    <property type="entry name" value="GAF"/>
    <property type="match status" value="1"/>
</dbReference>
<dbReference type="InterPro" id="IPR003018">
    <property type="entry name" value="GAF"/>
</dbReference>
<dbReference type="Proteomes" id="UP001595539">
    <property type="component" value="Unassembled WGS sequence"/>
</dbReference>
<dbReference type="PANTHER" id="PTHR43304:SF1">
    <property type="entry name" value="PAC DOMAIN-CONTAINING PROTEIN"/>
    <property type="match status" value="1"/>
</dbReference>
<protein>
    <recommendedName>
        <fullName evidence="2">histidine kinase</fullName>
        <ecNumber evidence="2">2.7.13.3</ecNumber>
    </recommendedName>
</protein>
<dbReference type="SUPFAM" id="SSF55781">
    <property type="entry name" value="GAF domain-like"/>
    <property type="match status" value="1"/>
</dbReference>
<dbReference type="InterPro" id="IPR001610">
    <property type="entry name" value="PAC"/>
</dbReference>
<dbReference type="Pfam" id="PF01590">
    <property type="entry name" value="GAF"/>
    <property type="match status" value="1"/>
</dbReference>
<dbReference type="Gene3D" id="2.10.70.100">
    <property type="match status" value="1"/>
</dbReference>
<dbReference type="InterPro" id="IPR035965">
    <property type="entry name" value="PAS-like_dom_sf"/>
</dbReference>
<feature type="domain" description="PAS" evidence="6">
    <location>
        <begin position="323"/>
        <end position="394"/>
    </location>
</feature>
<comment type="catalytic activity">
    <reaction evidence="1">
        <text>ATP + protein L-histidine = ADP + protein N-phospho-L-histidine.</text>
        <dbReference type="EC" id="2.7.13.3"/>
    </reaction>
</comment>
<dbReference type="PROSITE" id="PS50113">
    <property type="entry name" value="PAC"/>
    <property type="match status" value="2"/>
</dbReference>
<keyword evidence="4" id="KW-0808">Transferase</keyword>
<evidence type="ECO:0000259" key="6">
    <source>
        <dbReference type="PROSITE" id="PS50112"/>
    </source>
</evidence>
<name>A0ABV7U8J0_9RHOB</name>
<keyword evidence="9" id="KW-1185">Reference proteome</keyword>
<feature type="domain" description="PAS" evidence="6">
    <location>
        <begin position="197"/>
        <end position="267"/>
    </location>
</feature>
<dbReference type="InterPro" id="IPR000014">
    <property type="entry name" value="PAS"/>
</dbReference>
<dbReference type="InterPro" id="IPR013655">
    <property type="entry name" value="PAS_fold_3"/>
</dbReference>
<dbReference type="SUPFAM" id="SSF55785">
    <property type="entry name" value="PYP-like sensor domain (PAS domain)"/>
    <property type="match status" value="2"/>
</dbReference>
<evidence type="ECO:0000256" key="3">
    <source>
        <dbReference type="ARBA" id="ARBA00022553"/>
    </source>
</evidence>
<evidence type="ECO:0000313" key="8">
    <source>
        <dbReference type="EMBL" id="MFC3631432.1"/>
    </source>
</evidence>
<dbReference type="EC" id="2.7.13.3" evidence="2"/>
<dbReference type="NCBIfam" id="TIGR00229">
    <property type="entry name" value="sensory_box"/>
    <property type="match status" value="2"/>
</dbReference>
<evidence type="ECO:0000259" key="7">
    <source>
        <dbReference type="PROSITE" id="PS50113"/>
    </source>
</evidence>
<dbReference type="EMBL" id="JBHRXY010000029">
    <property type="protein sequence ID" value="MFC3631432.1"/>
    <property type="molecule type" value="Genomic_DNA"/>
</dbReference>
<evidence type="ECO:0000256" key="5">
    <source>
        <dbReference type="ARBA" id="ARBA00022777"/>
    </source>
</evidence>